<proteinExistence type="predicted"/>
<accession>A0A915IC41</accession>
<keyword evidence="1" id="KW-1185">Reference proteome</keyword>
<evidence type="ECO:0000313" key="1">
    <source>
        <dbReference type="Proteomes" id="UP000887565"/>
    </source>
</evidence>
<name>A0A915IC41_ROMCU</name>
<dbReference type="Proteomes" id="UP000887565">
    <property type="component" value="Unplaced"/>
</dbReference>
<organism evidence="1 2">
    <name type="scientific">Romanomermis culicivorax</name>
    <name type="common">Nematode worm</name>
    <dbReference type="NCBI Taxonomy" id="13658"/>
    <lineage>
        <taxon>Eukaryota</taxon>
        <taxon>Metazoa</taxon>
        <taxon>Ecdysozoa</taxon>
        <taxon>Nematoda</taxon>
        <taxon>Enoplea</taxon>
        <taxon>Dorylaimia</taxon>
        <taxon>Mermithida</taxon>
        <taxon>Mermithoidea</taxon>
        <taxon>Mermithidae</taxon>
        <taxon>Romanomermis</taxon>
    </lineage>
</organism>
<protein>
    <submittedName>
        <fullName evidence="2">Uncharacterized protein</fullName>
    </submittedName>
</protein>
<reference evidence="2" key="1">
    <citation type="submission" date="2022-11" db="UniProtKB">
        <authorList>
            <consortium name="WormBaseParasite"/>
        </authorList>
    </citation>
    <scope>IDENTIFICATION</scope>
</reference>
<dbReference type="AlphaFoldDB" id="A0A915IC41"/>
<sequence>MIRAVYGTTRYERYQWATKISIEICLGGVALSKALTNFMFYMEHLATLAYPNFNSDPQSNDLDKDTAAT</sequence>
<dbReference type="WBParaSite" id="nRc.2.0.1.t11749-RA">
    <property type="protein sequence ID" value="nRc.2.0.1.t11749-RA"/>
    <property type="gene ID" value="nRc.2.0.1.g11749"/>
</dbReference>
<evidence type="ECO:0000313" key="2">
    <source>
        <dbReference type="WBParaSite" id="nRc.2.0.1.t11749-RA"/>
    </source>
</evidence>